<evidence type="ECO:0000256" key="1">
    <source>
        <dbReference type="SAM" id="MobiDB-lite"/>
    </source>
</evidence>
<evidence type="ECO:0000313" key="3">
    <source>
        <dbReference type="Proteomes" id="UP000193144"/>
    </source>
</evidence>
<feature type="compositionally biased region" description="Basic and acidic residues" evidence="1">
    <location>
        <begin position="155"/>
        <end position="166"/>
    </location>
</feature>
<organism evidence="2 3">
    <name type="scientific">Clohesyomyces aquaticus</name>
    <dbReference type="NCBI Taxonomy" id="1231657"/>
    <lineage>
        <taxon>Eukaryota</taxon>
        <taxon>Fungi</taxon>
        <taxon>Dikarya</taxon>
        <taxon>Ascomycota</taxon>
        <taxon>Pezizomycotina</taxon>
        <taxon>Dothideomycetes</taxon>
        <taxon>Pleosporomycetidae</taxon>
        <taxon>Pleosporales</taxon>
        <taxon>Lindgomycetaceae</taxon>
        <taxon>Clohesyomyces</taxon>
    </lineage>
</organism>
<dbReference type="AlphaFoldDB" id="A0A1Y1ZNW6"/>
<feature type="region of interest" description="Disordered" evidence="1">
    <location>
        <begin position="1"/>
        <end position="23"/>
    </location>
</feature>
<evidence type="ECO:0000313" key="2">
    <source>
        <dbReference type="EMBL" id="ORY11922.1"/>
    </source>
</evidence>
<accession>A0A1Y1ZNW6</accession>
<reference evidence="2 3" key="1">
    <citation type="submission" date="2016-07" db="EMBL/GenBank/DDBJ databases">
        <title>Pervasive Adenine N6-methylation of Active Genes in Fungi.</title>
        <authorList>
            <consortium name="DOE Joint Genome Institute"/>
            <person name="Mondo S.J."/>
            <person name="Dannebaum R.O."/>
            <person name="Kuo R.C."/>
            <person name="Labutti K."/>
            <person name="Haridas S."/>
            <person name="Kuo A."/>
            <person name="Salamov A."/>
            <person name="Ahrendt S.R."/>
            <person name="Lipzen A."/>
            <person name="Sullivan W."/>
            <person name="Andreopoulos W.B."/>
            <person name="Clum A."/>
            <person name="Lindquist E."/>
            <person name="Daum C."/>
            <person name="Ramamoorthy G.K."/>
            <person name="Gryganskyi A."/>
            <person name="Culley D."/>
            <person name="Magnuson J.K."/>
            <person name="James T.Y."/>
            <person name="O'Malley M.A."/>
            <person name="Stajich J.E."/>
            <person name="Spatafora J.W."/>
            <person name="Visel A."/>
            <person name="Grigoriev I.V."/>
        </authorList>
    </citation>
    <scope>NUCLEOTIDE SEQUENCE [LARGE SCALE GENOMIC DNA]</scope>
    <source>
        <strain evidence="2 3">CBS 115471</strain>
    </source>
</reference>
<dbReference type="EMBL" id="MCFA01000056">
    <property type="protein sequence ID" value="ORY11922.1"/>
    <property type="molecule type" value="Genomic_DNA"/>
</dbReference>
<gene>
    <name evidence="2" type="ORF">BCR34DRAFT_651908</name>
</gene>
<comment type="caution">
    <text evidence="2">The sequence shown here is derived from an EMBL/GenBank/DDBJ whole genome shotgun (WGS) entry which is preliminary data.</text>
</comment>
<feature type="region of interest" description="Disordered" evidence="1">
    <location>
        <begin position="144"/>
        <end position="184"/>
    </location>
</feature>
<dbReference type="Proteomes" id="UP000193144">
    <property type="component" value="Unassembled WGS sequence"/>
</dbReference>
<proteinExistence type="predicted"/>
<protein>
    <submittedName>
        <fullName evidence="2">Uncharacterized protein</fullName>
    </submittedName>
</protein>
<feature type="non-terminal residue" evidence="2">
    <location>
        <position position="1"/>
    </location>
</feature>
<keyword evidence="3" id="KW-1185">Reference proteome</keyword>
<name>A0A1Y1ZNW6_9PLEO</name>
<sequence>EGAGGATAQGLVEPPLAASRSSPADHWSWALGAGFCMCNSHPASQSWALCLSAAADGTEQTPRAAELVGASSPSLPAAAGACWGAEPPGVPHPVAAKSCSSTNKVPSTPQLACQSSHAVQHIHGLLCVPAGLCRWPGGRITTSTPMGSSAAADFSTKDAATREFTARRRTREPPTPPGSRHARGFAPDGLLCSYPRLPQSLPLSETATAAVYTLAFRSIEHRAPNVALLVARRLDNSFDMLYDTNSSTFARPDPYCCQQFEGARK</sequence>